<evidence type="ECO:0000256" key="1">
    <source>
        <dbReference type="ARBA" id="ARBA00004304"/>
    </source>
</evidence>
<dbReference type="GO" id="GO:0045259">
    <property type="term" value="C:proton-transporting ATP synthase complex"/>
    <property type="evidence" value="ECO:0007669"/>
    <property type="project" value="UniProtKB-KW"/>
</dbReference>
<sequence>MPQLNLTWWLFNFLLGWLSTIIIFTILINKNLLNKSLQPQNPLLSKNNNNQWPWN</sequence>
<keyword evidence="3 11" id="KW-0813">Transport</keyword>
<geneLocation type="mitochondrion" evidence="13"/>
<dbReference type="AlphaFoldDB" id="A0A7R7IB41"/>
<evidence type="ECO:0000313" key="13">
    <source>
        <dbReference type="EMBL" id="BCM94563.1"/>
    </source>
</evidence>
<dbReference type="GO" id="GO:0015986">
    <property type="term" value="P:proton motive force-driven ATP synthesis"/>
    <property type="evidence" value="ECO:0007669"/>
    <property type="project" value="InterPro"/>
</dbReference>
<evidence type="ECO:0000256" key="10">
    <source>
        <dbReference type="ARBA" id="ARBA00023136"/>
    </source>
</evidence>
<evidence type="ECO:0000256" key="11">
    <source>
        <dbReference type="RuleBase" id="RU003661"/>
    </source>
</evidence>
<evidence type="ECO:0000256" key="5">
    <source>
        <dbReference type="ARBA" id="ARBA00022692"/>
    </source>
</evidence>
<accession>A0A7R7IB41</accession>
<feature type="transmembrane region" description="Helical" evidence="12">
    <location>
        <begin position="6"/>
        <end position="28"/>
    </location>
</feature>
<dbReference type="GO" id="GO:0031966">
    <property type="term" value="C:mitochondrial membrane"/>
    <property type="evidence" value="ECO:0007669"/>
    <property type="project" value="UniProtKB-SubCell"/>
</dbReference>
<protein>
    <recommendedName>
        <fullName evidence="11">ATP synthase complex subunit 8</fullName>
    </recommendedName>
</protein>
<dbReference type="Pfam" id="PF00895">
    <property type="entry name" value="ATP-synt_8"/>
    <property type="match status" value="1"/>
</dbReference>
<evidence type="ECO:0000256" key="6">
    <source>
        <dbReference type="ARBA" id="ARBA00022781"/>
    </source>
</evidence>
<evidence type="ECO:0000256" key="9">
    <source>
        <dbReference type="ARBA" id="ARBA00023128"/>
    </source>
</evidence>
<keyword evidence="8 11" id="KW-0406">Ion transport</keyword>
<name>A0A7R7IB41_9ECHI</name>
<evidence type="ECO:0000256" key="3">
    <source>
        <dbReference type="ARBA" id="ARBA00022448"/>
    </source>
</evidence>
<dbReference type="GO" id="GO:0015078">
    <property type="term" value="F:proton transmembrane transporter activity"/>
    <property type="evidence" value="ECO:0007669"/>
    <property type="project" value="InterPro"/>
</dbReference>
<keyword evidence="9 11" id="KW-0496">Mitochondrion</keyword>
<keyword evidence="5 11" id="KW-0812">Transmembrane</keyword>
<comment type="subcellular location">
    <subcellularLocation>
        <location evidence="1 11">Mitochondrion membrane</location>
        <topology evidence="1 11">Single-pass membrane protein</topology>
    </subcellularLocation>
</comment>
<dbReference type="EMBL" id="LC592775">
    <property type="protein sequence ID" value="BCM94563.1"/>
    <property type="molecule type" value="Genomic_DNA"/>
</dbReference>
<evidence type="ECO:0000256" key="8">
    <source>
        <dbReference type="ARBA" id="ARBA00023065"/>
    </source>
</evidence>
<comment type="similarity">
    <text evidence="2 11">Belongs to the ATPase protein 8 family.</text>
</comment>
<dbReference type="InterPro" id="IPR001421">
    <property type="entry name" value="ATP8_metazoa"/>
</dbReference>
<proteinExistence type="inferred from homology"/>
<keyword evidence="6 11" id="KW-0375">Hydrogen ion transport</keyword>
<keyword evidence="10 12" id="KW-0472">Membrane</keyword>
<evidence type="ECO:0000256" key="2">
    <source>
        <dbReference type="ARBA" id="ARBA00008892"/>
    </source>
</evidence>
<gene>
    <name evidence="13" type="primary">ATPase 8</name>
</gene>
<organism evidence="13">
    <name type="scientific">Ceramaster japonicus</name>
    <dbReference type="NCBI Taxonomy" id="2482676"/>
    <lineage>
        <taxon>Eukaryota</taxon>
        <taxon>Metazoa</taxon>
        <taxon>Echinodermata</taxon>
        <taxon>Eleutherozoa</taxon>
        <taxon>Asterozoa</taxon>
        <taxon>Asteroidea</taxon>
        <taxon>Valvatacea</taxon>
        <taxon>Valvatida</taxon>
        <taxon>Goniasteridae</taxon>
        <taxon>Ceramaster</taxon>
    </lineage>
</organism>
<reference evidence="13" key="1">
    <citation type="submission" date="2020-11" db="EMBL/GenBank/DDBJ databases">
        <title>The first complete mitochondrial genome of a Goniasterid, the Japanese deep-sea cookie star Ceramaster japonicus, determined using NGS-based shotgun sequencing method.</title>
        <authorList>
            <person name="Yamamoto M."/>
            <person name="Hiruta S.F."/>
            <person name="Arai M."/>
            <person name="Shimizu M."/>
            <person name="Mah C.L."/>
            <person name="Fujita T."/>
            <person name="Setiamarga D.H.E."/>
        </authorList>
    </citation>
    <scope>NUCLEOTIDE SEQUENCE</scope>
</reference>
<keyword evidence="4 11" id="KW-0138">CF(0)</keyword>
<keyword evidence="7 12" id="KW-1133">Transmembrane helix</keyword>
<evidence type="ECO:0000256" key="4">
    <source>
        <dbReference type="ARBA" id="ARBA00022547"/>
    </source>
</evidence>
<evidence type="ECO:0000256" key="12">
    <source>
        <dbReference type="SAM" id="Phobius"/>
    </source>
</evidence>
<evidence type="ECO:0000256" key="7">
    <source>
        <dbReference type="ARBA" id="ARBA00022989"/>
    </source>
</evidence>